<evidence type="ECO:0000313" key="5">
    <source>
        <dbReference type="Proteomes" id="UP000199169"/>
    </source>
</evidence>
<dbReference type="PRINTS" id="PR00081">
    <property type="entry name" value="GDHRDH"/>
</dbReference>
<dbReference type="SUPFAM" id="SSF51735">
    <property type="entry name" value="NAD(P)-binding Rossmann-fold domains"/>
    <property type="match status" value="1"/>
</dbReference>
<gene>
    <name evidence="4" type="ORF">ACCAA_1040007</name>
</gene>
<dbReference type="RefSeq" id="WP_186405471.1">
    <property type="nucleotide sequence ID" value="NZ_FLQX01000007.1"/>
</dbReference>
<feature type="transmembrane region" description="Helical" evidence="3">
    <location>
        <begin position="223"/>
        <end position="240"/>
    </location>
</feature>
<dbReference type="STRING" id="1860102.ACCAA_1040007"/>
<dbReference type="Pfam" id="PF00106">
    <property type="entry name" value="adh_short"/>
    <property type="match status" value="1"/>
</dbReference>
<dbReference type="NCBIfam" id="NF005489">
    <property type="entry name" value="PRK07102.1"/>
    <property type="match status" value="1"/>
</dbReference>
<proteinExistence type="inferred from homology"/>
<evidence type="ECO:0000256" key="3">
    <source>
        <dbReference type="SAM" id="Phobius"/>
    </source>
</evidence>
<accession>A0A1A8XFJ1</accession>
<dbReference type="AlphaFoldDB" id="A0A1A8XFJ1"/>
<dbReference type="GO" id="GO:0016020">
    <property type="term" value="C:membrane"/>
    <property type="evidence" value="ECO:0007669"/>
    <property type="project" value="TreeGrafter"/>
</dbReference>
<name>A0A1A8XFJ1_9PROT</name>
<dbReference type="PANTHER" id="PTHR44196:SF1">
    <property type="entry name" value="DEHYDROGENASE_REDUCTASE SDR FAMILY MEMBER 7B"/>
    <property type="match status" value="1"/>
</dbReference>
<keyword evidence="5" id="KW-1185">Reference proteome</keyword>
<evidence type="ECO:0000256" key="2">
    <source>
        <dbReference type="ARBA" id="ARBA00023002"/>
    </source>
</evidence>
<protein>
    <submittedName>
        <fullName evidence="4">Oxidoreductase, short-chain dehydrogenase/reductase family</fullName>
    </submittedName>
</protein>
<keyword evidence="3" id="KW-0472">Membrane</keyword>
<dbReference type="InterPro" id="IPR002347">
    <property type="entry name" value="SDR_fam"/>
</dbReference>
<dbReference type="Proteomes" id="UP000199169">
    <property type="component" value="Unassembled WGS sequence"/>
</dbReference>
<keyword evidence="2" id="KW-0560">Oxidoreductase</keyword>
<dbReference type="PANTHER" id="PTHR44196">
    <property type="entry name" value="DEHYDROGENASE/REDUCTASE SDR FAMILY MEMBER 7B"/>
    <property type="match status" value="1"/>
</dbReference>
<dbReference type="Gene3D" id="3.40.50.720">
    <property type="entry name" value="NAD(P)-binding Rossmann-like Domain"/>
    <property type="match status" value="1"/>
</dbReference>
<dbReference type="InterPro" id="IPR036291">
    <property type="entry name" value="NAD(P)-bd_dom_sf"/>
</dbReference>
<reference evidence="4 5" key="1">
    <citation type="submission" date="2016-06" db="EMBL/GenBank/DDBJ databases">
        <authorList>
            <person name="Kjaerup R.B."/>
            <person name="Dalgaard T.S."/>
            <person name="Juul-Madsen H.R."/>
        </authorList>
    </citation>
    <scope>NUCLEOTIDE SEQUENCE [LARGE SCALE GENOMIC DNA]</scope>
    <source>
        <strain evidence="4">3</strain>
    </source>
</reference>
<evidence type="ECO:0000256" key="1">
    <source>
        <dbReference type="ARBA" id="ARBA00006484"/>
    </source>
</evidence>
<dbReference type="GO" id="GO:0016491">
    <property type="term" value="F:oxidoreductase activity"/>
    <property type="evidence" value="ECO:0007669"/>
    <property type="project" value="UniProtKB-KW"/>
</dbReference>
<comment type="similarity">
    <text evidence="1">Belongs to the short-chain dehydrogenases/reductases (SDR) family.</text>
</comment>
<evidence type="ECO:0000313" key="4">
    <source>
        <dbReference type="EMBL" id="SBT03481.1"/>
    </source>
</evidence>
<organism evidence="4 5">
    <name type="scientific">Candidatus Accumulibacter aalborgensis</name>
    <dbReference type="NCBI Taxonomy" id="1860102"/>
    <lineage>
        <taxon>Bacteria</taxon>
        <taxon>Pseudomonadati</taxon>
        <taxon>Pseudomonadota</taxon>
        <taxon>Betaproteobacteria</taxon>
        <taxon>Candidatus Accumulibacter</taxon>
    </lineage>
</organism>
<sequence length="245" mass="26667">MQRVLIFGATSAIAEATARRLAATEVAFFLVGRNPKRLAAIADDLGVRTGNRAHQEVADLDELDRHPMIIDRALAALGGLDLALIAHGALPDQRACQQDVGKTMDSIHTNALSAISLSSLIANRFEHAGHGTLVVIGSVAGERGRQSNYVYGAAKGMLAIFLQGLRNRLTPAGCQVITIKPGFVDTPMTKEFAKGVLWAQPDDIARGIVRAIKNKSDVVYLPWFWRGIMAMIGMIPEWIFKRMRL</sequence>
<keyword evidence="3" id="KW-0812">Transmembrane</keyword>
<dbReference type="EMBL" id="FLQX01000007">
    <property type="protein sequence ID" value="SBT03481.1"/>
    <property type="molecule type" value="Genomic_DNA"/>
</dbReference>
<keyword evidence="3" id="KW-1133">Transmembrane helix</keyword>